<dbReference type="AlphaFoldDB" id="A0A0P7B1X1"/>
<dbReference type="GO" id="GO:0006631">
    <property type="term" value="P:fatty acid metabolic process"/>
    <property type="evidence" value="ECO:0007669"/>
    <property type="project" value="TreeGrafter"/>
</dbReference>
<evidence type="ECO:0000259" key="5">
    <source>
        <dbReference type="Pfam" id="PF08840"/>
    </source>
</evidence>
<proteinExistence type="inferred from homology"/>
<evidence type="ECO:0000256" key="1">
    <source>
        <dbReference type="ARBA" id="ARBA00006538"/>
    </source>
</evidence>
<comment type="caution">
    <text evidence="6">The sequence shown here is derived from an EMBL/GenBank/DDBJ whole genome shotgun (WGS) entry which is preliminary data.</text>
</comment>
<organism evidence="6 7">
    <name type="scientific">Croceitalea dokdonensis DOKDO 023</name>
    <dbReference type="NCBI Taxonomy" id="1300341"/>
    <lineage>
        <taxon>Bacteria</taxon>
        <taxon>Pseudomonadati</taxon>
        <taxon>Bacteroidota</taxon>
        <taxon>Flavobacteriia</taxon>
        <taxon>Flavobacteriales</taxon>
        <taxon>Flavobacteriaceae</taxon>
        <taxon>Croceitalea</taxon>
    </lineage>
</organism>
<dbReference type="PANTHER" id="PTHR10824">
    <property type="entry name" value="ACYL-COENZYME A THIOESTERASE-RELATED"/>
    <property type="match status" value="1"/>
</dbReference>
<dbReference type="EMBL" id="LDJX01000003">
    <property type="protein sequence ID" value="KPM32049.1"/>
    <property type="molecule type" value="Genomic_DNA"/>
</dbReference>
<protein>
    <submittedName>
        <fullName evidence="6">Putative acyl coenzyme A thioester hydrolase</fullName>
    </submittedName>
</protein>
<dbReference type="Proteomes" id="UP000050280">
    <property type="component" value="Unassembled WGS sequence"/>
</dbReference>
<gene>
    <name evidence="6" type="ORF">I595_1698</name>
</gene>
<keyword evidence="7" id="KW-1185">Reference proteome</keyword>
<feature type="domain" description="BAAT/Acyl-CoA thioester hydrolase C-terminal" evidence="5">
    <location>
        <begin position="268"/>
        <end position="482"/>
    </location>
</feature>
<dbReference type="Gene3D" id="3.40.50.1820">
    <property type="entry name" value="alpha/beta hydrolase"/>
    <property type="match status" value="1"/>
</dbReference>
<evidence type="ECO:0000313" key="6">
    <source>
        <dbReference type="EMBL" id="KPM32049.1"/>
    </source>
</evidence>
<feature type="transmembrane region" description="Helical" evidence="3">
    <location>
        <begin position="20"/>
        <end position="38"/>
    </location>
</feature>
<dbReference type="SUPFAM" id="SSF53474">
    <property type="entry name" value="alpha/beta-Hydrolases"/>
    <property type="match status" value="1"/>
</dbReference>
<keyword evidence="3" id="KW-0472">Membrane</keyword>
<keyword evidence="3" id="KW-1133">Transmembrane helix</keyword>
<keyword evidence="3" id="KW-0812">Transmembrane</keyword>
<evidence type="ECO:0000259" key="4">
    <source>
        <dbReference type="Pfam" id="PF04775"/>
    </source>
</evidence>
<accession>A0A0P7B1X1</accession>
<dbReference type="Pfam" id="PF08840">
    <property type="entry name" value="BAAT_C"/>
    <property type="match status" value="1"/>
</dbReference>
<dbReference type="InterPro" id="IPR014940">
    <property type="entry name" value="BAAT_C"/>
</dbReference>
<dbReference type="InterPro" id="IPR042490">
    <property type="entry name" value="Thio_Ohase/BAAT_N"/>
</dbReference>
<dbReference type="Gene3D" id="2.60.40.2240">
    <property type="entry name" value="Acyl-CoA thioester hydrolase/BAAT N-terminal domain"/>
    <property type="match status" value="1"/>
</dbReference>
<evidence type="ECO:0000256" key="3">
    <source>
        <dbReference type="SAM" id="Phobius"/>
    </source>
</evidence>
<dbReference type="PANTHER" id="PTHR10824:SF4">
    <property type="entry name" value="ACYL-COENZYME A THIOESTERASE 1-LIKE"/>
    <property type="match status" value="1"/>
</dbReference>
<dbReference type="GO" id="GO:0006637">
    <property type="term" value="P:acyl-CoA metabolic process"/>
    <property type="evidence" value="ECO:0007669"/>
    <property type="project" value="InterPro"/>
</dbReference>
<reference evidence="6 7" key="1">
    <citation type="submission" date="2015-09" db="EMBL/GenBank/DDBJ databases">
        <title>Genome sequence of the marine flavobacterium Croceitalea dokdonensis DOKDO 023 that contains proton- and sodium-pumping rhodopsins.</title>
        <authorList>
            <person name="Kwon S.-K."/>
            <person name="Lee H.K."/>
            <person name="Kwak M.-J."/>
            <person name="Kim J.F."/>
        </authorList>
    </citation>
    <scope>NUCLEOTIDE SEQUENCE [LARGE SCALE GENOMIC DNA]</scope>
    <source>
        <strain evidence="6 7">DOKDO 023</strain>
    </source>
</reference>
<dbReference type="GO" id="GO:0047617">
    <property type="term" value="F:fatty acyl-CoA hydrolase activity"/>
    <property type="evidence" value="ECO:0007669"/>
    <property type="project" value="TreeGrafter"/>
</dbReference>
<feature type="domain" description="Acyl-CoA thioester hydrolase/bile acid-CoA amino acid N-acetyltransferase" evidence="4">
    <location>
        <begin position="60"/>
        <end position="133"/>
    </location>
</feature>
<evidence type="ECO:0000256" key="2">
    <source>
        <dbReference type="PIRSR" id="PIRSR016521-1"/>
    </source>
</evidence>
<feature type="active site" description="Charge relay system" evidence="2">
    <location>
        <position position="433"/>
    </location>
</feature>
<dbReference type="InterPro" id="IPR029058">
    <property type="entry name" value="AB_hydrolase_fold"/>
</dbReference>
<dbReference type="PIRSF" id="PIRSF016521">
    <property type="entry name" value="Acyl-CoA_hydro"/>
    <property type="match status" value="1"/>
</dbReference>
<feature type="active site" description="Charge relay system" evidence="2">
    <location>
        <position position="398"/>
    </location>
</feature>
<sequence>MTKVNEHFFHLNFKNLNSIMRIWIILMLAIVSPILNFAQANQEGLQLHISPAERLLTDSAKVIITGAPPGAEITLLATLKDNGGQTWSSRAIYYANRDGSVDLSKDASLAGTYQGVDNEGIFWSMQPATLEELGNMGMSEQNIDHPRRIPDFDSWNAAYSTFKNGVDIVFKAKITGAVASSFPKVVIGKQHIQWVKRGVKRIEIKEGGLRGVLYEAGGEGPQPIALVVTGSGGGAYENKAAVLASNGITAFALAHFNYSDRPKELKNIPLEYFESALDWLSKRYDLERIALFGDSRGGEGVLLIASTFPDKVSVVVAGVPSNVVWSGYYGVPSWTLENQALPHIPWDFKLRESDISPNSMEARDLFLKGMTSYDFDDPHWIPVEKIQSPILLVSGDADAIWPSSIASEKIVERLKKRRFNFPVEHLEYKGAGHQVTFPMLVKGRLTQMEEKNNISLTLGGTPQGNARAQTDAFQRILSFIKHYAKTNSSVNE</sequence>
<dbReference type="InterPro" id="IPR016662">
    <property type="entry name" value="Acyl-CoA_thioEstase_long-chain"/>
</dbReference>
<name>A0A0P7B1X1_9FLAO</name>
<dbReference type="STRING" id="1300341.I595_1698"/>
<dbReference type="InterPro" id="IPR006862">
    <property type="entry name" value="Thio_Ohase/aa_AcTrfase"/>
</dbReference>
<keyword evidence="6" id="KW-0378">Hydrolase</keyword>
<dbReference type="Pfam" id="PF04775">
    <property type="entry name" value="Bile_Hydr_Trans"/>
    <property type="match status" value="1"/>
</dbReference>
<evidence type="ECO:0000313" key="7">
    <source>
        <dbReference type="Proteomes" id="UP000050280"/>
    </source>
</evidence>
<feature type="active site" description="Charge relay system" evidence="2">
    <location>
        <position position="295"/>
    </location>
</feature>
<comment type="similarity">
    <text evidence="1">Belongs to the C/M/P thioester hydrolase family.</text>
</comment>